<evidence type="ECO:0000313" key="3">
    <source>
        <dbReference type="Proteomes" id="UP000183760"/>
    </source>
</evidence>
<dbReference type="InterPro" id="IPR039437">
    <property type="entry name" value="FrzH/put_lumazine-bd"/>
</dbReference>
<dbReference type="GO" id="GO:0006508">
    <property type="term" value="P:proteolysis"/>
    <property type="evidence" value="ECO:0007669"/>
    <property type="project" value="UniProtKB-KW"/>
</dbReference>
<dbReference type="GO" id="GO:0008233">
    <property type="term" value="F:peptidase activity"/>
    <property type="evidence" value="ECO:0007669"/>
    <property type="project" value="UniProtKB-KW"/>
</dbReference>
<dbReference type="Proteomes" id="UP000183760">
    <property type="component" value="Unassembled WGS sequence"/>
</dbReference>
<dbReference type="Pfam" id="PF12893">
    <property type="entry name" value="Lumazine_bd_2"/>
    <property type="match status" value="1"/>
</dbReference>
<dbReference type="STRING" id="1334629.MFUL124B02_11460"/>
<gene>
    <name evidence="1" type="ORF">MFU01_82530</name>
    <name evidence="2" type="ORF">SAMN05443572_11937</name>
</gene>
<keyword evidence="2" id="KW-0645">Protease</keyword>
<proteinExistence type="predicted"/>
<reference evidence="1 4" key="2">
    <citation type="submission" date="2019-07" db="EMBL/GenBank/DDBJ databases">
        <title>Whole genome shotgun sequence of Myxococcus fulvus NBRC 100333.</title>
        <authorList>
            <person name="Hosoyama A."/>
            <person name="Uohara A."/>
            <person name="Ohji S."/>
            <person name="Ichikawa N."/>
        </authorList>
    </citation>
    <scope>NUCLEOTIDE SEQUENCE [LARGE SCALE GENOMIC DNA]</scope>
    <source>
        <strain evidence="1 4">NBRC 100333</strain>
    </source>
</reference>
<evidence type="ECO:0000313" key="4">
    <source>
        <dbReference type="Proteomes" id="UP000321514"/>
    </source>
</evidence>
<reference evidence="2 3" key="1">
    <citation type="submission" date="2016-10" db="EMBL/GenBank/DDBJ databases">
        <authorList>
            <person name="Varghese N."/>
            <person name="Submissions S."/>
        </authorList>
    </citation>
    <scope>NUCLEOTIDE SEQUENCE [LARGE SCALE GENOMIC DNA]</scope>
    <source>
        <strain evidence="2 3">DSM 16525</strain>
    </source>
</reference>
<keyword evidence="3" id="KW-1185">Reference proteome</keyword>
<name>A0A511TGB4_MYXFU</name>
<keyword evidence="2" id="KW-0378">Hydrolase</keyword>
<dbReference type="EMBL" id="FOIB01000019">
    <property type="protein sequence ID" value="SEU42349.1"/>
    <property type="molecule type" value="Genomic_DNA"/>
</dbReference>
<comment type="caution">
    <text evidence="1">The sequence shown here is derived from an EMBL/GenBank/DDBJ whole genome shotgun (WGS) entry which is preliminary data.</text>
</comment>
<dbReference type="Proteomes" id="UP000321514">
    <property type="component" value="Unassembled WGS sequence"/>
</dbReference>
<accession>A0A511TGB4</accession>
<dbReference type="AlphaFoldDB" id="A0A511TGB4"/>
<dbReference type="Gene3D" id="3.10.450.50">
    <property type="match status" value="1"/>
</dbReference>
<dbReference type="InterPro" id="IPR032710">
    <property type="entry name" value="NTF2-like_dom_sf"/>
</dbReference>
<sequence length="148" mass="15892">MALSPIASTLLAVWLSSTPNEDLAAIRAAVADYTEGVKSGDRARLERTFHPESKLLSVGPDGALATWAGTDYVASAVKSPFTGREDSVLQVDIAGSAAVAKVSVRTAKWDFIDYISLLKLDGRWRIVAKVYHREPRAEAPSRPTPASP</sequence>
<organism evidence="1 4">
    <name type="scientific">Myxococcus fulvus</name>
    <dbReference type="NCBI Taxonomy" id="33"/>
    <lineage>
        <taxon>Bacteria</taxon>
        <taxon>Pseudomonadati</taxon>
        <taxon>Myxococcota</taxon>
        <taxon>Myxococcia</taxon>
        <taxon>Myxococcales</taxon>
        <taxon>Cystobacterineae</taxon>
        <taxon>Myxococcaceae</taxon>
        <taxon>Myxococcus</taxon>
    </lineage>
</organism>
<dbReference type="EMBL" id="BJXR01000076">
    <property type="protein sequence ID" value="GEN13216.1"/>
    <property type="molecule type" value="Genomic_DNA"/>
</dbReference>
<protein>
    <submittedName>
        <fullName evidence="2">Protease I</fullName>
    </submittedName>
</protein>
<dbReference type="RefSeq" id="WP_074959348.1">
    <property type="nucleotide sequence ID" value="NZ_BJXR01000076.1"/>
</dbReference>
<evidence type="ECO:0000313" key="2">
    <source>
        <dbReference type="EMBL" id="SEU42349.1"/>
    </source>
</evidence>
<evidence type="ECO:0000313" key="1">
    <source>
        <dbReference type="EMBL" id="GEN13216.1"/>
    </source>
</evidence>
<dbReference type="SUPFAM" id="SSF54427">
    <property type="entry name" value="NTF2-like"/>
    <property type="match status" value="1"/>
</dbReference>